<sequence>MLKRYKNGVERQSDVDKLQIEIFNADKTLKSLQAQHFTTLAILTELSGINLHNAKLQIPDKAQSLTYLQTTLVRLQEDSSLLFKNRPEIDFFALKQEEAHLQKRLELSKSMPYIDAFFQGGYANPGLNILRSGFKEYYIVGLRLNWDISNLYSKHQQDEIIARNKLQINSQKTRIFTPS</sequence>
<evidence type="ECO:0000313" key="2">
    <source>
        <dbReference type="Proteomes" id="UP000255269"/>
    </source>
</evidence>
<accession>A0A377Q266</accession>
<dbReference type="EMBL" id="UGJF01000001">
    <property type="protein sequence ID" value="STQ88772.1"/>
    <property type="molecule type" value="Genomic_DNA"/>
</dbReference>
<reference evidence="1 2" key="1">
    <citation type="submission" date="2018-06" db="EMBL/GenBank/DDBJ databases">
        <authorList>
            <consortium name="Pathogen Informatics"/>
            <person name="Doyle S."/>
        </authorList>
    </citation>
    <scope>NUCLEOTIDE SEQUENCE [LARGE SCALE GENOMIC DNA]</scope>
    <source>
        <strain evidence="1 2">NCTC13156</strain>
    </source>
</reference>
<evidence type="ECO:0008006" key="3">
    <source>
        <dbReference type="Google" id="ProtNLM"/>
    </source>
</evidence>
<protein>
    <recommendedName>
        <fullName evidence="3">Outer membrane efflux protein</fullName>
    </recommendedName>
</protein>
<evidence type="ECO:0000313" key="1">
    <source>
        <dbReference type="EMBL" id="STQ88772.1"/>
    </source>
</evidence>
<gene>
    <name evidence="1" type="ORF">NCTC13156_01626</name>
</gene>
<name>A0A377Q266_9HELI</name>
<organism evidence="1 2">
    <name type="scientific">Helicobacter pullorum</name>
    <dbReference type="NCBI Taxonomy" id="35818"/>
    <lineage>
        <taxon>Bacteria</taxon>
        <taxon>Pseudomonadati</taxon>
        <taxon>Campylobacterota</taxon>
        <taxon>Epsilonproteobacteria</taxon>
        <taxon>Campylobacterales</taxon>
        <taxon>Helicobacteraceae</taxon>
        <taxon>Helicobacter</taxon>
    </lineage>
</organism>
<dbReference type="AlphaFoldDB" id="A0A377Q266"/>
<proteinExistence type="predicted"/>
<dbReference type="Gene3D" id="1.20.1600.10">
    <property type="entry name" value="Outer membrane efflux proteins (OEP)"/>
    <property type="match status" value="1"/>
</dbReference>
<dbReference type="Proteomes" id="UP000255269">
    <property type="component" value="Unassembled WGS sequence"/>
</dbReference>
<dbReference type="SUPFAM" id="SSF56954">
    <property type="entry name" value="Outer membrane efflux proteins (OEP)"/>
    <property type="match status" value="1"/>
</dbReference>